<dbReference type="AlphaFoldDB" id="A0A1C6W055"/>
<reference evidence="3" key="1">
    <citation type="submission" date="2016-06" db="EMBL/GenBank/DDBJ databases">
        <authorList>
            <person name="Varghese N."/>
            <person name="Submissions Spin"/>
        </authorList>
    </citation>
    <scope>NUCLEOTIDE SEQUENCE [LARGE SCALE GENOMIC DNA]</scope>
    <source>
        <strain evidence="3">DSM 43903</strain>
    </source>
</reference>
<dbReference type="STRING" id="47855.GA0070606_5897"/>
<accession>A0A1C6W055</accession>
<organism evidence="2 3">
    <name type="scientific">Micromonospora citrea</name>
    <dbReference type="NCBI Taxonomy" id="47855"/>
    <lineage>
        <taxon>Bacteria</taxon>
        <taxon>Bacillati</taxon>
        <taxon>Actinomycetota</taxon>
        <taxon>Actinomycetes</taxon>
        <taxon>Micromonosporales</taxon>
        <taxon>Micromonosporaceae</taxon>
        <taxon>Micromonospora</taxon>
    </lineage>
</organism>
<feature type="compositionally biased region" description="Gly residues" evidence="1">
    <location>
        <begin position="166"/>
        <end position="180"/>
    </location>
</feature>
<evidence type="ECO:0000313" key="2">
    <source>
        <dbReference type="EMBL" id="SCL71979.1"/>
    </source>
</evidence>
<evidence type="ECO:0000256" key="1">
    <source>
        <dbReference type="SAM" id="MobiDB-lite"/>
    </source>
</evidence>
<feature type="compositionally biased region" description="Basic and acidic residues" evidence="1">
    <location>
        <begin position="113"/>
        <end position="134"/>
    </location>
</feature>
<evidence type="ECO:0000313" key="3">
    <source>
        <dbReference type="Proteomes" id="UP000199001"/>
    </source>
</evidence>
<feature type="compositionally biased region" description="Basic and acidic residues" evidence="1">
    <location>
        <begin position="65"/>
        <end position="80"/>
    </location>
</feature>
<proteinExistence type="predicted"/>
<feature type="region of interest" description="Disordered" evidence="1">
    <location>
        <begin position="61"/>
        <end position="200"/>
    </location>
</feature>
<sequence length="337" mass="34819">MRHDHGRAVTVVVEWAPGVGWGRSATRVGRAACTGRTGVQAGPARVAGWLVVSAASARCTPSGGVRDRSHRLGHDRESIVRSHYPGMGRSAEHGRPFPPPESPILRAAPSSPADRKAAFERPRDRPRSRPDDRAPAVSEYDAVPRWTMSAGAIPPACPDRNTLTGANGGRGDSGTAPGGRAGRHAAPATGRPGGGTRGRRGVALGVYSRARGFVGSGPIGSSFPFTPTDRGAAVGVRRPDGREARVTGADTRPPPSTGDVVAVRDPGRDPTRRHGCSRATATPPAAGLASRPGRRTGPGCARPTATRPDTACRPAYGTPADRPPRPPGVRSPQSIGG</sequence>
<keyword evidence="3" id="KW-1185">Reference proteome</keyword>
<dbReference type="EMBL" id="FMHZ01000002">
    <property type="protein sequence ID" value="SCL71979.1"/>
    <property type="molecule type" value="Genomic_DNA"/>
</dbReference>
<gene>
    <name evidence="2" type="ORF">GA0070606_5897</name>
</gene>
<feature type="region of interest" description="Disordered" evidence="1">
    <location>
        <begin position="214"/>
        <end position="337"/>
    </location>
</feature>
<name>A0A1C6W055_9ACTN</name>
<dbReference type="Proteomes" id="UP000199001">
    <property type="component" value="Unassembled WGS sequence"/>
</dbReference>
<protein>
    <submittedName>
        <fullName evidence="2">Uncharacterized protein</fullName>
    </submittedName>
</protein>